<dbReference type="STRING" id="631454.N177_4069"/>
<dbReference type="Gene3D" id="1.10.443.10">
    <property type="entry name" value="Intergrase catalytic core"/>
    <property type="match status" value="1"/>
</dbReference>
<dbReference type="GO" id="GO:0003677">
    <property type="term" value="F:DNA binding"/>
    <property type="evidence" value="ECO:0007669"/>
    <property type="project" value="InterPro"/>
</dbReference>
<feature type="domain" description="Tyr recombinase" evidence="2">
    <location>
        <begin position="369"/>
        <end position="573"/>
    </location>
</feature>
<dbReference type="AlphaFoldDB" id="V4RAT3"/>
<dbReference type="SUPFAM" id="SSF56349">
    <property type="entry name" value="DNA breaking-rejoining enzymes"/>
    <property type="match status" value="1"/>
</dbReference>
<dbReference type="InterPro" id="IPR013762">
    <property type="entry name" value="Integrase-like_cat_sf"/>
</dbReference>
<organism evidence="3 4">
    <name type="scientific">Lutibaculum baratangense AMV1</name>
    <dbReference type="NCBI Taxonomy" id="631454"/>
    <lineage>
        <taxon>Bacteria</taxon>
        <taxon>Pseudomonadati</taxon>
        <taxon>Pseudomonadota</taxon>
        <taxon>Alphaproteobacteria</taxon>
        <taxon>Hyphomicrobiales</taxon>
        <taxon>Tepidamorphaceae</taxon>
        <taxon>Lutibaculum</taxon>
    </lineage>
</organism>
<dbReference type="GO" id="GO:0015074">
    <property type="term" value="P:DNA integration"/>
    <property type="evidence" value="ECO:0007669"/>
    <property type="project" value="InterPro"/>
</dbReference>
<evidence type="ECO:0000256" key="1">
    <source>
        <dbReference type="ARBA" id="ARBA00023172"/>
    </source>
</evidence>
<accession>V4RAT3</accession>
<protein>
    <submittedName>
        <fullName evidence="3">Putative phage integrase</fullName>
    </submittedName>
</protein>
<name>V4RAT3_9HYPH</name>
<dbReference type="InterPro" id="IPR046668">
    <property type="entry name" value="DUF6538"/>
</dbReference>
<comment type="caution">
    <text evidence="3">The sequence shown here is derived from an EMBL/GenBank/DDBJ whole genome shotgun (WGS) entry which is preliminary data.</text>
</comment>
<dbReference type="Pfam" id="PF20172">
    <property type="entry name" value="DUF6538"/>
    <property type="match status" value="1"/>
</dbReference>
<dbReference type="eggNOG" id="COG0582">
    <property type="taxonomic scope" value="Bacteria"/>
</dbReference>
<sequence length="625" mass="71096">MQVGHYVQKRGNRYRFRARLPKRVATFLRSGELVVNLQTDSRSLALKRARAVRVAMEPLMAELVRLPDRAQAERLVRAWLDRQSTTWAVYVEETGCTMLDPAEARALEDEDARELDDMLRVFGQTSRSRFREVLRRALTGREPRARAAIEPLVNDIMRQIAPDLAPDSQDGRLLGRTIVNGLATMFDEQEALELGEFLPVLAGSPTAQVEEPVPDASAEPFLQHWDSFATSKEEVGDWKPDTTSNARSSRNLFAGLVGPDCNASDISRATVSKFRSQLFALPRMYDKARKWRGLPHAKIIEVAKEEDARGGKKEEKAIERLSLPTVDKHTGNLLEYWRWCQTHGRIPKAWENPFVGFIKSKPKGRRARGLRDPWTEEMITILFQSPIWTGCKSLHRRSTPGPEIFRDAHFWLPLLGRATGAREDELCSRLVGDVRFTDDVPYLEIKDSKSDQSTRDLPLPKIILDLGFLEFRYWGRAADEPLFPELIPQGPGANRSAAFSGPFTDYRRKVGCYRPKMDFHSFRHNVITDLTNVPGLSEVWIDEITGHNNDFRDSERSRYSKGIYLRHLRWALNHVNFGVDLSHLNYEGPAGVPAPGAAQELRRYVARAEREMASKASRRGKNSQG</sequence>
<keyword evidence="4" id="KW-1185">Reference proteome</keyword>
<dbReference type="Proteomes" id="UP000017819">
    <property type="component" value="Unassembled WGS sequence"/>
</dbReference>
<evidence type="ECO:0000313" key="4">
    <source>
        <dbReference type="Proteomes" id="UP000017819"/>
    </source>
</evidence>
<dbReference type="EMBL" id="AWXZ01000042">
    <property type="protein sequence ID" value="ESR22504.1"/>
    <property type="molecule type" value="Genomic_DNA"/>
</dbReference>
<dbReference type="PROSITE" id="PS51898">
    <property type="entry name" value="TYR_RECOMBINASE"/>
    <property type="match status" value="1"/>
</dbReference>
<keyword evidence="1" id="KW-0233">DNA recombination</keyword>
<proteinExistence type="predicted"/>
<gene>
    <name evidence="3" type="ORF">N177_4069</name>
</gene>
<dbReference type="InterPro" id="IPR002104">
    <property type="entry name" value="Integrase_catalytic"/>
</dbReference>
<dbReference type="InterPro" id="IPR011010">
    <property type="entry name" value="DNA_brk_join_enz"/>
</dbReference>
<evidence type="ECO:0000259" key="2">
    <source>
        <dbReference type="PROSITE" id="PS51898"/>
    </source>
</evidence>
<dbReference type="GO" id="GO:0006310">
    <property type="term" value="P:DNA recombination"/>
    <property type="evidence" value="ECO:0007669"/>
    <property type="project" value="UniProtKB-KW"/>
</dbReference>
<evidence type="ECO:0000313" key="3">
    <source>
        <dbReference type="EMBL" id="ESR22504.1"/>
    </source>
</evidence>
<reference evidence="3 4" key="1">
    <citation type="journal article" date="2014" name="Genome Announc.">
        <title>Draft Genome Sequence of Lutibaculum baratangense Strain AMV1T, Isolated from a Mud Volcano in Andamans, India.</title>
        <authorList>
            <person name="Singh A."/>
            <person name="Sreenivas A."/>
            <person name="Sathyanarayana Reddy G."/>
            <person name="Pinnaka A.K."/>
            <person name="Shivaji S."/>
        </authorList>
    </citation>
    <scope>NUCLEOTIDE SEQUENCE [LARGE SCALE GENOMIC DNA]</scope>
    <source>
        <strain evidence="3 4">AMV1</strain>
    </source>
</reference>